<dbReference type="PANTHER" id="PTHR21599">
    <property type="entry name" value="GLYCERATE KINASE"/>
    <property type="match status" value="1"/>
</dbReference>
<dbReference type="InterPro" id="IPR018197">
    <property type="entry name" value="Glycerate_kinase_RE-like"/>
</dbReference>
<evidence type="ECO:0000256" key="4">
    <source>
        <dbReference type="PIRNR" id="PIRNR006078"/>
    </source>
</evidence>
<reference evidence="5" key="2">
    <citation type="submission" date="2020-01" db="EMBL/GenBank/DDBJ databases">
        <authorList>
            <person name="Hornung B."/>
        </authorList>
    </citation>
    <scope>NUCLEOTIDE SEQUENCE</scope>
    <source>
        <strain evidence="5">PacBioINE</strain>
    </source>
</reference>
<comment type="similarity">
    <text evidence="1 4">Belongs to the glycerate kinase type-1 family.</text>
</comment>
<dbReference type="EC" id="2.7.1.31" evidence="5"/>
<dbReference type="Proteomes" id="UP001071230">
    <property type="component" value="Unassembled WGS sequence"/>
</dbReference>
<sequence length="383" mass="38692">MRIVVAPDSYKGCLSALSAARAMERGVKRVFPEGRVEVIPMADGGEGTVDAVLAAAGGEKVKLTVSDPLGRPVEAVYGLLDQGRTAVIEMAAASGLPLLTAEERNPLVTTTRGTGELIKDALDKGVGKILIGIGGSATNDGGAGMAQALGAKLLDARGLALGPGGAELARLTGIELADLHPRVQDVEFEVACDVQNPLCGPQGASAVYGPQKGATAEMVRELDQALANWGRVLGQVQGRDLLGLPGGGAAGGLGAGLVGLLGASLRSGSEIVLEAAGAREKMAGADLVLTGEGKTDFQTGFGKVPAGVAAYARQAGVPVLVLSGAVEGDPNLLAAAGIEACLSIAEGPTSLGEALSRAEAQLERAVWRTLLVWKLGYEARHST</sequence>
<dbReference type="Proteomes" id="UP000836597">
    <property type="component" value="Chromosome"/>
</dbReference>
<evidence type="ECO:0000256" key="1">
    <source>
        <dbReference type="ARBA" id="ARBA00006284"/>
    </source>
</evidence>
<dbReference type="Gene3D" id="3.40.50.10350">
    <property type="entry name" value="Glycerate kinase, domain 1"/>
    <property type="match status" value="1"/>
</dbReference>
<evidence type="ECO:0000313" key="6">
    <source>
        <dbReference type="EMBL" id="CEJ05936.1"/>
    </source>
</evidence>
<dbReference type="PANTHER" id="PTHR21599:SF0">
    <property type="entry name" value="GLYCERATE KINASE"/>
    <property type="match status" value="1"/>
</dbReference>
<dbReference type="GO" id="GO:0031388">
    <property type="term" value="P:organic acid phosphorylation"/>
    <property type="evidence" value="ECO:0007669"/>
    <property type="project" value="UniProtKB-UniRule"/>
</dbReference>
<dbReference type="InterPro" id="IPR018193">
    <property type="entry name" value="Glyc_kinase_flavodox-like_fold"/>
</dbReference>
<dbReference type="PIRSF" id="PIRSF006078">
    <property type="entry name" value="GlxK"/>
    <property type="match status" value="1"/>
</dbReference>
<dbReference type="NCBIfam" id="TIGR00045">
    <property type="entry name" value="glycerate kinase"/>
    <property type="match status" value="1"/>
</dbReference>
<dbReference type="InterPro" id="IPR036129">
    <property type="entry name" value="Glycerate_kinase_sf"/>
</dbReference>
<dbReference type="EMBL" id="CDGJ01000005">
    <property type="protein sequence ID" value="CEJ05936.1"/>
    <property type="molecule type" value="Genomic_DNA"/>
</dbReference>
<dbReference type="EMBL" id="LR746496">
    <property type="protein sequence ID" value="CAA7602481.1"/>
    <property type="molecule type" value="Genomic_DNA"/>
</dbReference>
<name>A0A8S0X0B1_9FIRM</name>
<dbReference type="Gene3D" id="3.90.1510.10">
    <property type="entry name" value="Glycerate kinase, domain 2"/>
    <property type="match status" value="1"/>
</dbReference>
<evidence type="ECO:0000256" key="2">
    <source>
        <dbReference type="ARBA" id="ARBA00022679"/>
    </source>
</evidence>
<dbReference type="InterPro" id="IPR004381">
    <property type="entry name" value="Glycerate_kinase"/>
</dbReference>
<keyword evidence="2 4" id="KW-0808">Transferase</keyword>
<dbReference type="GO" id="GO:0008887">
    <property type="term" value="F:glycerate kinase activity"/>
    <property type="evidence" value="ECO:0007669"/>
    <property type="project" value="UniProtKB-UniRule"/>
</dbReference>
<dbReference type="AlphaFoldDB" id="A0A8S0X0B1"/>
<accession>A0A8S0X0B1</accession>
<dbReference type="Pfam" id="PF02595">
    <property type="entry name" value="Gly_kinase"/>
    <property type="match status" value="1"/>
</dbReference>
<organism evidence="5">
    <name type="scientific">Acididesulfobacillus acetoxydans</name>
    <dbReference type="NCBI Taxonomy" id="1561005"/>
    <lineage>
        <taxon>Bacteria</taxon>
        <taxon>Bacillati</taxon>
        <taxon>Bacillota</taxon>
        <taxon>Clostridia</taxon>
        <taxon>Eubacteriales</taxon>
        <taxon>Peptococcaceae</taxon>
        <taxon>Acididesulfobacillus</taxon>
    </lineage>
</organism>
<keyword evidence="7" id="KW-1185">Reference proteome</keyword>
<keyword evidence="3 4" id="KW-0418">Kinase</keyword>
<proteinExistence type="inferred from homology"/>
<gene>
    <name evidence="6" type="ORF">DEACI_0356</name>
    <name evidence="5" type="ORF">DEACI_3156</name>
</gene>
<protein>
    <submittedName>
        <fullName evidence="5">Glycerate 3-kinase</fullName>
        <ecNumber evidence="5">2.7.1.31</ecNumber>
    </submittedName>
    <submittedName>
        <fullName evidence="6">Glycerate kinase</fullName>
    </submittedName>
</protein>
<reference evidence="6" key="1">
    <citation type="submission" date="2014-11" db="EMBL/GenBank/DDBJ databases">
        <authorList>
            <person name="Hornung B.V."/>
        </authorList>
    </citation>
    <scope>NUCLEOTIDE SEQUENCE</scope>
    <source>
        <strain evidence="6">INE</strain>
    </source>
</reference>
<dbReference type="KEGG" id="aacx:DEACI_3156"/>
<evidence type="ECO:0000313" key="7">
    <source>
        <dbReference type="Proteomes" id="UP001071230"/>
    </source>
</evidence>
<dbReference type="RefSeq" id="WP_240985842.1">
    <property type="nucleotide sequence ID" value="NZ_CDGJ01000005.1"/>
</dbReference>
<evidence type="ECO:0000313" key="5">
    <source>
        <dbReference type="EMBL" id="CAA7602481.1"/>
    </source>
</evidence>
<evidence type="ECO:0000256" key="3">
    <source>
        <dbReference type="ARBA" id="ARBA00022777"/>
    </source>
</evidence>
<dbReference type="SUPFAM" id="SSF110738">
    <property type="entry name" value="Glycerate kinase I"/>
    <property type="match status" value="1"/>
</dbReference>